<feature type="region of interest" description="Disordered" evidence="1">
    <location>
        <begin position="1"/>
        <end position="49"/>
    </location>
</feature>
<keyword evidence="3" id="KW-1185">Reference proteome</keyword>
<feature type="compositionally biased region" description="Low complexity" evidence="1">
    <location>
        <begin position="8"/>
        <end position="25"/>
    </location>
</feature>
<evidence type="ECO:0000313" key="2">
    <source>
        <dbReference type="EMBL" id="GID60094.1"/>
    </source>
</evidence>
<evidence type="ECO:0000256" key="1">
    <source>
        <dbReference type="SAM" id="MobiDB-lite"/>
    </source>
</evidence>
<comment type="caution">
    <text evidence="2">The sequence shown here is derived from an EMBL/GenBank/DDBJ whole genome shotgun (WGS) entry which is preliminary data.</text>
</comment>
<sequence>MVHKGSPASAGEGARVAEAAARTSVMDTPRNRDERVFTRAGGLPNKSRASHYPAIDQLNLWRQPVRRRHLMV</sequence>
<dbReference type="Proteomes" id="UP000612282">
    <property type="component" value="Unassembled WGS sequence"/>
</dbReference>
<evidence type="ECO:0000313" key="3">
    <source>
        <dbReference type="Proteomes" id="UP000612282"/>
    </source>
</evidence>
<protein>
    <submittedName>
        <fullName evidence="2">Uncharacterized protein</fullName>
    </submittedName>
</protein>
<dbReference type="EMBL" id="BOMG01000104">
    <property type="protein sequence ID" value="GID60094.1"/>
    <property type="molecule type" value="Genomic_DNA"/>
</dbReference>
<proteinExistence type="predicted"/>
<reference evidence="2 3" key="1">
    <citation type="submission" date="2021-01" db="EMBL/GenBank/DDBJ databases">
        <title>Whole genome shotgun sequence of Actinoplanes couchii NBRC 106145.</title>
        <authorList>
            <person name="Komaki H."/>
            <person name="Tamura T."/>
        </authorList>
    </citation>
    <scope>NUCLEOTIDE SEQUENCE [LARGE SCALE GENOMIC DNA]</scope>
    <source>
        <strain evidence="2 3">NBRC 106145</strain>
    </source>
</reference>
<gene>
    <name evidence="2" type="ORF">Aco03nite_084980</name>
</gene>
<accession>A0ABQ3XNN4</accession>
<name>A0ABQ3XNN4_9ACTN</name>
<organism evidence="2 3">
    <name type="scientific">Actinoplanes couchii</name>
    <dbReference type="NCBI Taxonomy" id="403638"/>
    <lineage>
        <taxon>Bacteria</taxon>
        <taxon>Bacillati</taxon>
        <taxon>Actinomycetota</taxon>
        <taxon>Actinomycetes</taxon>
        <taxon>Micromonosporales</taxon>
        <taxon>Micromonosporaceae</taxon>
        <taxon>Actinoplanes</taxon>
    </lineage>
</organism>